<comment type="similarity">
    <text evidence="1">Belongs to the carbohydrate kinase PfkB family.</text>
</comment>
<dbReference type="GO" id="GO:0019698">
    <property type="term" value="P:D-galacturonate catabolic process"/>
    <property type="evidence" value="ECO:0007669"/>
    <property type="project" value="TreeGrafter"/>
</dbReference>
<dbReference type="InterPro" id="IPR002173">
    <property type="entry name" value="Carboh/pur_kinase_PfkB_CS"/>
</dbReference>
<evidence type="ECO:0000256" key="2">
    <source>
        <dbReference type="ARBA" id="ARBA00022679"/>
    </source>
</evidence>
<evidence type="ECO:0000256" key="1">
    <source>
        <dbReference type="ARBA" id="ARBA00010688"/>
    </source>
</evidence>
<proteinExistence type="inferred from homology"/>
<dbReference type="EMBL" id="CYRX01000006">
    <property type="protein sequence ID" value="CUH58859.1"/>
    <property type="molecule type" value="Genomic_DNA"/>
</dbReference>
<dbReference type="EC" id="2.7.1.45" evidence="5"/>
<dbReference type="GO" id="GO:0008673">
    <property type="term" value="F:2-dehydro-3-deoxygluconokinase activity"/>
    <property type="evidence" value="ECO:0007669"/>
    <property type="project" value="UniProtKB-EC"/>
</dbReference>
<keyword evidence="2 5" id="KW-0808">Transferase</keyword>
<sequence length="299" mass="32402">MVELSPSAIPGTTQIGVAGDVLNTAIYLRRSLPVNHSVSFVSLLGADQISEDMAKFIASQGLETDRLGQLPGFLPGAYAITTDSSGERSFHYWRENSAARQMFQRGDEDRFAVLDGLDVIYLSGITLAILPAATRCTLLERIKAFTQTGGKFVFDSNYRPNLWECAEVARKTVQSAWKICDIALPSVDDEMSLFEETTEAEVLDRFSSYQNCFGALKRGALGPFSINKNCAEVTFDRASDVVDTTAAGDGFNGGYLAAILRGSTQENALTKGHELACRIVMHKGAILPVNADRPNADGV</sequence>
<evidence type="ECO:0000313" key="5">
    <source>
        <dbReference type="EMBL" id="CUH58859.1"/>
    </source>
</evidence>
<evidence type="ECO:0000259" key="4">
    <source>
        <dbReference type="Pfam" id="PF00294"/>
    </source>
</evidence>
<name>A0A0P1FEA7_9RHOB</name>
<organism evidence="5 6">
    <name type="scientific">Thalassobacter stenotrophicus</name>
    <dbReference type="NCBI Taxonomy" id="266809"/>
    <lineage>
        <taxon>Bacteria</taxon>
        <taxon>Pseudomonadati</taxon>
        <taxon>Pseudomonadota</taxon>
        <taxon>Alphaproteobacteria</taxon>
        <taxon>Rhodobacterales</taxon>
        <taxon>Roseobacteraceae</taxon>
        <taxon>Thalassobacter</taxon>
    </lineage>
</organism>
<keyword evidence="3 5" id="KW-0418">Kinase</keyword>
<accession>A0A0P1FEA7</accession>
<evidence type="ECO:0000313" key="6">
    <source>
        <dbReference type="Proteomes" id="UP000051298"/>
    </source>
</evidence>
<gene>
    <name evidence="5" type="primary">kdgK_1</name>
    <name evidence="5" type="ORF">THS5294_00139</name>
</gene>
<dbReference type="GO" id="GO:0042840">
    <property type="term" value="P:D-glucuronate catabolic process"/>
    <property type="evidence" value="ECO:0007669"/>
    <property type="project" value="TreeGrafter"/>
</dbReference>
<protein>
    <submittedName>
        <fullName evidence="5">2-dehydro-3-deoxygluconokinase</fullName>
        <ecNumber evidence="5">2.7.1.45</ecNumber>
    </submittedName>
</protein>
<dbReference type="AlphaFoldDB" id="A0A0P1FEA7"/>
<dbReference type="InterPro" id="IPR029056">
    <property type="entry name" value="Ribokinase-like"/>
</dbReference>
<dbReference type="CDD" id="cd01166">
    <property type="entry name" value="KdgK"/>
    <property type="match status" value="1"/>
</dbReference>
<dbReference type="Proteomes" id="UP000051298">
    <property type="component" value="Unassembled WGS sequence"/>
</dbReference>
<dbReference type="InterPro" id="IPR050306">
    <property type="entry name" value="PfkB_Carbo_kinase"/>
</dbReference>
<dbReference type="PANTHER" id="PTHR43085">
    <property type="entry name" value="HEXOKINASE FAMILY MEMBER"/>
    <property type="match status" value="1"/>
</dbReference>
<dbReference type="InterPro" id="IPR011611">
    <property type="entry name" value="PfkB_dom"/>
</dbReference>
<dbReference type="GO" id="GO:0006974">
    <property type="term" value="P:DNA damage response"/>
    <property type="evidence" value="ECO:0007669"/>
    <property type="project" value="TreeGrafter"/>
</dbReference>
<feature type="domain" description="Carbohydrate kinase PfkB" evidence="4">
    <location>
        <begin position="10"/>
        <end position="289"/>
    </location>
</feature>
<dbReference type="GO" id="GO:0005829">
    <property type="term" value="C:cytosol"/>
    <property type="evidence" value="ECO:0007669"/>
    <property type="project" value="TreeGrafter"/>
</dbReference>
<evidence type="ECO:0000256" key="3">
    <source>
        <dbReference type="ARBA" id="ARBA00022777"/>
    </source>
</evidence>
<dbReference type="Gene3D" id="3.40.1190.20">
    <property type="match status" value="1"/>
</dbReference>
<dbReference type="SUPFAM" id="SSF53613">
    <property type="entry name" value="Ribokinase-like"/>
    <property type="match status" value="1"/>
</dbReference>
<dbReference type="Pfam" id="PF00294">
    <property type="entry name" value="PfkB"/>
    <property type="match status" value="1"/>
</dbReference>
<reference evidence="5 6" key="1">
    <citation type="submission" date="2015-09" db="EMBL/GenBank/DDBJ databases">
        <authorList>
            <consortium name="Swine Surveillance"/>
        </authorList>
    </citation>
    <scope>NUCLEOTIDE SEQUENCE [LARGE SCALE GENOMIC DNA]</scope>
    <source>
        <strain evidence="5 6">CECT 5294</strain>
    </source>
</reference>
<dbReference type="PROSITE" id="PS00584">
    <property type="entry name" value="PFKB_KINASES_2"/>
    <property type="match status" value="1"/>
</dbReference>
<dbReference type="PANTHER" id="PTHR43085:SF15">
    <property type="entry name" value="2-DEHYDRO-3-DEOXYGLUCONOKINASE"/>
    <property type="match status" value="1"/>
</dbReference>